<dbReference type="InterPro" id="IPR006058">
    <property type="entry name" value="2Fe2S_fd_BS"/>
</dbReference>
<evidence type="ECO:0000256" key="2">
    <source>
        <dbReference type="ARBA" id="ARBA00022630"/>
    </source>
</evidence>
<evidence type="ECO:0000256" key="4">
    <source>
        <dbReference type="ARBA" id="ARBA00022723"/>
    </source>
</evidence>
<dbReference type="PROSITE" id="PS51384">
    <property type="entry name" value="FAD_FR"/>
    <property type="match status" value="1"/>
</dbReference>
<keyword evidence="2" id="KW-0285">Flavoprotein</keyword>
<dbReference type="PROSITE" id="PS00197">
    <property type="entry name" value="2FE2S_FER_1"/>
    <property type="match status" value="1"/>
</dbReference>
<dbReference type="GO" id="GO:0051537">
    <property type="term" value="F:2 iron, 2 sulfur cluster binding"/>
    <property type="evidence" value="ECO:0007669"/>
    <property type="project" value="UniProtKB-KW"/>
</dbReference>
<keyword evidence="5" id="KW-0560">Oxidoreductase</keyword>
<dbReference type="RefSeq" id="WP_064442053.1">
    <property type="nucleotide sequence ID" value="NZ_BDDI01000018.1"/>
</dbReference>
<comment type="cofactor">
    <cofactor evidence="1">
        <name>FAD</name>
        <dbReference type="ChEBI" id="CHEBI:57692"/>
    </cofactor>
</comment>
<dbReference type="InterPro" id="IPR012675">
    <property type="entry name" value="Beta-grasp_dom_sf"/>
</dbReference>
<dbReference type="PRINTS" id="PR00409">
    <property type="entry name" value="PHDIOXRDTASE"/>
</dbReference>
<feature type="domain" description="FAD-binding FR-type" evidence="9">
    <location>
        <begin position="20"/>
        <end position="122"/>
    </location>
</feature>
<feature type="domain" description="2Fe-2S ferredoxin-type" evidence="8">
    <location>
        <begin position="246"/>
        <end position="333"/>
    </location>
</feature>
<keyword evidence="6" id="KW-0408">Iron</keyword>
<dbReference type="InterPro" id="IPR001433">
    <property type="entry name" value="OxRdtase_FAD/NAD-bd"/>
</dbReference>
<evidence type="ECO:0000259" key="8">
    <source>
        <dbReference type="PROSITE" id="PS51085"/>
    </source>
</evidence>
<dbReference type="CDD" id="cd06185">
    <property type="entry name" value="PDR_like"/>
    <property type="match status" value="1"/>
</dbReference>
<dbReference type="OrthoDB" id="502624at2"/>
<dbReference type="PANTHER" id="PTHR47354">
    <property type="entry name" value="NADH OXIDOREDUCTASE HCR"/>
    <property type="match status" value="1"/>
</dbReference>
<evidence type="ECO:0000256" key="5">
    <source>
        <dbReference type="ARBA" id="ARBA00023002"/>
    </source>
</evidence>
<protein>
    <submittedName>
        <fullName evidence="10">Ferredoxin-NADP reductase</fullName>
    </submittedName>
</protein>
<dbReference type="GO" id="GO:0046872">
    <property type="term" value="F:metal ion binding"/>
    <property type="evidence" value="ECO:0007669"/>
    <property type="project" value="UniProtKB-KW"/>
</dbReference>
<dbReference type="Gene3D" id="3.10.20.30">
    <property type="match status" value="1"/>
</dbReference>
<dbReference type="SUPFAM" id="SSF52343">
    <property type="entry name" value="Ferredoxin reductase-like, C-terminal NADP-linked domain"/>
    <property type="match status" value="1"/>
</dbReference>
<dbReference type="InterPro" id="IPR039261">
    <property type="entry name" value="FNR_nucleotide-bd"/>
</dbReference>
<dbReference type="SUPFAM" id="SSF54292">
    <property type="entry name" value="2Fe-2S ferredoxin-like"/>
    <property type="match status" value="1"/>
</dbReference>
<evidence type="ECO:0000313" key="11">
    <source>
        <dbReference type="Proteomes" id="UP000567922"/>
    </source>
</evidence>
<evidence type="ECO:0000256" key="6">
    <source>
        <dbReference type="ARBA" id="ARBA00023004"/>
    </source>
</evidence>
<dbReference type="PROSITE" id="PS51085">
    <property type="entry name" value="2FE2S_FER_2"/>
    <property type="match status" value="1"/>
</dbReference>
<evidence type="ECO:0000256" key="1">
    <source>
        <dbReference type="ARBA" id="ARBA00001974"/>
    </source>
</evidence>
<keyword evidence="4" id="KW-0479">Metal-binding</keyword>
<dbReference type="Pfam" id="PF00111">
    <property type="entry name" value="Fer2"/>
    <property type="match status" value="1"/>
</dbReference>
<keyword evidence="11" id="KW-1185">Reference proteome</keyword>
<evidence type="ECO:0000259" key="9">
    <source>
        <dbReference type="PROSITE" id="PS51384"/>
    </source>
</evidence>
<dbReference type="Pfam" id="PF00175">
    <property type="entry name" value="NAD_binding_1"/>
    <property type="match status" value="1"/>
</dbReference>
<reference evidence="10 11" key="1">
    <citation type="submission" date="2020-08" db="EMBL/GenBank/DDBJ databases">
        <title>Sequencing the genomes of 1000 actinobacteria strains.</title>
        <authorList>
            <person name="Klenk H.-P."/>
        </authorList>
    </citation>
    <scope>NUCLEOTIDE SEQUENCE [LARGE SCALE GENOMIC DNA]</scope>
    <source>
        <strain evidence="10 11">DSM 45258</strain>
    </source>
</reference>
<proteinExistence type="predicted"/>
<dbReference type="Gene3D" id="2.40.30.10">
    <property type="entry name" value="Translation factors"/>
    <property type="match status" value="1"/>
</dbReference>
<name>A0A839RJS0_9ACTN</name>
<dbReference type="AlphaFoldDB" id="A0A839RJS0"/>
<dbReference type="EMBL" id="JACHWS010000001">
    <property type="protein sequence ID" value="MBB3036915.1"/>
    <property type="molecule type" value="Genomic_DNA"/>
</dbReference>
<comment type="caution">
    <text evidence="10">The sequence shown here is derived from an EMBL/GenBank/DDBJ whole genome shotgun (WGS) entry which is preliminary data.</text>
</comment>
<dbReference type="GO" id="GO:0016491">
    <property type="term" value="F:oxidoreductase activity"/>
    <property type="evidence" value="ECO:0007669"/>
    <property type="project" value="UniProtKB-KW"/>
</dbReference>
<keyword evidence="3" id="KW-0001">2Fe-2S</keyword>
<dbReference type="Proteomes" id="UP000567922">
    <property type="component" value="Unassembled WGS sequence"/>
</dbReference>
<dbReference type="InterPro" id="IPR036010">
    <property type="entry name" value="2Fe-2S_ferredoxin-like_sf"/>
</dbReference>
<dbReference type="PANTHER" id="PTHR47354:SF1">
    <property type="entry name" value="CARNITINE MONOOXYGENASE REDUCTASE SUBUNIT"/>
    <property type="match status" value="1"/>
</dbReference>
<evidence type="ECO:0000256" key="7">
    <source>
        <dbReference type="ARBA" id="ARBA00023014"/>
    </source>
</evidence>
<evidence type="ECO:0000256" key="3">
    <source>
        <dbReference type="ARBA" id="ARBA00022714"/>
    </source>
</evidence>
<dbReference type="CDD" id="cd00207">
    <property type="entry name" value="fer2"/>
    <property type="match status" value="1"/>
</dbReference>
<dbReference type="InterPro" id="IPR001041">
    <property type="entry name" value="2Fe-2S_ferredoxin-type"/>
</dbReference>
<evidence type="ECO:0000313" key="10">
    <source>
        <dbReference type="EMBL" id="MBB3036915.1"/>
    </source>
</evidence>
<accession>A0A839RJS0</accession>
<keyword evidence="7" id="KW-0411">Iron-sulfur</keyword>
<dbReference type="InterPro" id="IPR017938">
    <property type="entry name" value="Riboflavin_synthase-like_b-brl"/>
</dbReference>
<organism evidence="10 11">
    <name type="scientific">Hoyosella altamirensis</name>
    <dbReference type="NCBI Taxonomy" id="616997"/>
    <lineage>
        <taxon>Bacteria</taxon>
        <taxon>Bacillati</taxon>
        <taxon>Actinomycetota</taxon>
        <taxon>Actinomycetes</taxon>
        <taxon>Mycobacteriales</taxon>
        <taxon>Hoyosellaceae</taxon>
        <taxon>Hoyosella</taxon>
    </lineage>
</organism>
<gene>
    <name evidence="10" type="ORF">FHU29_001349</name>
</gene>
<dbReference type="InterPro" id="IPR050415">
    <property type="entry name" value="MRET"/>
</dbReference>
<sequence>MTAPELLAESPQRNRGTYREVELDLQVRKRELVAEGVVVLTLADPAGADLPEWTPGAHIDLMMTPTLIRQYSLCGDTSNSAEWKVGVLLDPASRGGSQFVHDKLHEGATVRVRGPRNHFPMVQAARYKFIAGGIGITPIYTMIAAAAATNADWQLLYGGRTRSSMAFLDVLGDHGDRVSVCPQDETGMLDLAGELSAPDEDTVVYCCGPEGLLSAVEQACKSWPTGSLHIERFAAKAFEPAVGGDSAFEVECQRSGVSVTVPPGKTIYEAVEEAGVDVLGSCMEGVCGTCECDVIEGDPDPRDSVLSDAERESGDTIMICVSRSRSERLVLDL</sequence>
<dbReference type="Gene3D" id="3.40.50.80">
    <property type="entry name" value="Nucleotide-binding domain of ferredoxin-NADP reductase (FNR) module"/>
    <property type="match status" value="1"/>
</dbReference>
<dbReference type="SUPFAM" id="SSF63380">
    <property type="entry name" value="Riboflavin synthase domain-like"/>
    <property type="match status" value="1"/>
</dbReference>
<dbReference type="InterPro" id="IPR017927">
    <property type="entry name" value="FAD-bd_FR_type"/>
</dbReference>